<dbReference type="PANTHER" id="PTHR21485">
    <property type="entry name" value="HAD SUPERFAMILY MEMBERS CMAS AND KDSC"/>
    <property type="match status" value="1"/>
</dbReference>
<name>A0A2H0U7W7_9BACT</name>
<accession>A0A2H0U7W7</accession>
<proteinExistence type="predicted"/>
<dbReference type="GO" id="GO:0008781">
    <property type="term" value="F:N-acylneuraminate cytidylyltransferase activity"/>
    <property type="evidence" value="ECO:0007669"/>
    <property type="project" value="TreeGrafter"/>
</dbReference>
<dbReference type="InterPro" id="IPR050793">
    <property type="entry name" value="CMP-NeuNAc_synthase"/>
</dbReference>
<comment type="caution">
    <text evidence="1">The sequence shown here is derived from an EMBL/GenBank/DDBJ whole genome shotgun (WGS) entry which is preliminary data.</text>
</comment>
<dbReference type="CDD" id="cd02513">
    <property type="entry name" value="CMP-NeuAc_Synthase"/>
    <property type="match status" value="1"/>
</dbReference>
<gene>
    <name evidence="1" type="ORF">COU20_02275</name>
</gene>
<dbReference type="Pfam" id="PF02348">
    <property type="entry name" value="CTP_transf_3"/>
    <property type="match status" value="1"/>
</dbReference>
<dbReference type="InterPro" id="IPR003329">
    <property type="entry name" value="Cytidylyl_trans"/>
</dbReference>
<evidence type="ECO:0008006" key="3">
    <source>
        <dbReference type="Google" id="ProtNLM"/>
    </source>
</evidence>
<organism evidence="1 2">
    <name type="scientific">Candidatus Kaiserbacteria bacterium CG10_big_fil_rev_8_21_14_0_10_59_10</name>
    <dbReference type="NCBI Taxonomy" id="1974612"/>
    <lineage>
        <taxon>Bacteria</taxon>
        <taxon>Candidatus Kaiseribacteriota</taxon>
    </lineage>
</organism>
<evidence type="ECO:0000313" key="1">
    <source>
        <dbReference type="EMBL" id="PIR82440.1"/>
    </source>
</evidence>
<dbReference type="PANTHER" id="PTHR21485:SF6">
    <property type="entry name" value="N-ACYLNEURAMINATE CYTIDYLYLTRANSFERASE-RELATED"/>
    <property type="match status" value="1"/>
</dbReference>
<dbReference type="AlphaFoldDB" id="A0A2H0U7W7"/>
<reference evidence="2" key="1">
    <citation type="submission" date="2017-09" db="EMBL/GenBank/DDBJ databases">
        <title>Depth-based differentiation of microbial function through sediment-hosted aquifers and enrichment of novel symbionts in the deep terrestrial subsurface.</title>
        <authorList>
            <person name="Probst A.J."/>
            <person name="Ladd B."/>
            <person name="Jarett J.K."/>
            <person name="Geller-Mcgrath D.E."/>
            <person name="Sieber C.M.K."/>
            <person name="Emerson J.B."/>
            <person name="Anantharaman K."/>
            <person name="Thomas B.C."/>
            <person name="Malmstrom R."/>
            <person name="Stieglmeier M."/>
            <person name="Klingl A."/>
            <person name="Woyke T."/>
            <person name="Ryan C.M."/>
            <person name="Banfield J.F."/>
        </authorList>
    </citation>
    <scope>NUCLEOTIDE SEQUENCE [LARGE SCALE GENOMIC DNA]</scope>
</reference>
<dbReference type="InterPro" id="IPR029044">
    <property type="entry name" value="Nucleotide-diphossugar_trans"/>
</dbReference>
<dbReference type="Gene3D" id="3.90.550.10">
    <property type="entry name" value="Spore Coat Polysaccharide Biosynthesis Protein SpsA, Chain A"/>
    <property type="match status" value="1"/>
</dbReference>
<sequence length="230" mass="25618">MNCIAVIPARGGSKRFPGKNVALLGGKPLVAWPIESAKRAKEVERVIVSTDSEEIARVAKEYGAEVIIRPAELATDASPVIEAVKHVLTELEKENGYRADYVVLLQPTTPLIEPEQIDAAVALAKEKGADSVVNVSEVDTVNHPYNVREMAADGTVRFWQNELHYTVTGKDRPKFYRAANLWLASYETVMREGKMEGNKTYPIIVAAKYSSDIDYKDDLERIEAFLRLKK</sequence>
<protein>
    <recommendedName>
        <fullName evidence="3">Acylneuraminate cytidylyltransferase family protein</fullName>
    </recommendedName>
</protein>
<evidence type="ECO:0000313" key="2">
    <source>
        <dbReference type="Proteomes" id="UP000231379"/>
    </source>
</evidence>
<dbReference type="SUPFAM" id="SSF53448">
    <property type="entry name" value="Nucleotide-diphospho-sugar transferases"/>
    <property type="match status" value="1"/>
</dbReference>
<dbReference type="EMBL" id="PFBM01000014">
    <property type="protein sequence ID" value="PIR82440.1"/>
    <property type="molecule type" value="Genomic_DNA"/>
</dbReference>
<dbReference type="Proteomes" id="UP000231379">
    <property type="component" value="Unassembled WGS sequence"/>
</dbReference>